<dbReference type="Gene3D" id="1.10.565.10">
    <property type="entry name" value="Retinoid X Receptor"/>
    <property type="match status" value="1"/>
</dbReference>
<evidence type="ECO:0000313" key="15">
    <source>
        <dbReference type="WBParaSite" id="Hba_08076"/>
    </source>
</evidence>
<evidence type="ECO:0000259" key="12">
    <source>
        <dbReference type="PROSITE" id="PS51030"/>
    </source>
</evidence>
<evidence type="ECO:0000259" key="13">
    <source>
        <dbReference type="PROSITE" id="PS51843"/>
    </source>
</evidence>
<dbReference type="PRINTS" id="PR00398">
    <property type="entry name" value="STRDHORMONER"/>
</dbReference>
<dbReference type="InterPro" id="IPR000536">
    <property type="entry name" value="Nucl_hrmn_rcpt_lig-bd"/>
</dbReference>
<dbReference type="Proteomes" id="UP000095283">
    <property type="component" value="Unplaced"/>
</dbReference>
<evidence type="ECO:0000256" key="4">
    <source>
        <dbReference type="ARBA" id="ARBA00022833"/>
    </source>
</evidence>
<accession>A0A1I7WSD8</accession>
<dbReference type="GO" id="GO:0000122">
    <property type="term" value="P:negative regulation of transcription by RNA polymerase II"/>
    <property type="evidence" value="ECO:0007669"/>
    <property type="project" value="TreeGrafter"/>
</dbReference>
<keyword evidence="11" id="KW-0812">Transmembrane</keyword>
<dbReference type="SMART" id="SM00399">
    <property type="entry name" value="ZnF_C4"/>
    <property type="match status" value="1"/>
</dbReference>
<sequence length="706" mass="81604">MRFAIWRQPEEALNGDVDDEEDVICNDEAFSKYIISQVDRMLNYYMYFQRKLFIFCNYFVLVILIIEGTTLSTHELVSMILQVAKALVHLHSLGVIHKDVATRYQVIFSCWYERVNERPSSEQVVSALQEFTQHRMLPVQWCIKPDASRLCCGGIPPFSKYSQHRNSLVAYLIRSKVRSSTLFVTVTYATFISIRSHCQGNEQTRLLVVEERKGRLTKLLIYKFPYYVYFHFNYPINLLYYCFKFVLSFRLQIIQICRVCGDKAFSYNFNVITCESCKAFFRRNANKVLLLIKYEDSYVIYLFTTFINSSHKILLQSSSRLQFAKCTFLVIYRFVGMKKEWIMSDEARLEKKQRVEENRERRLQDALARASESQEMEIGTHRERVKSESKPDEQLPVTARDFIVVPEEKCSMIMTAEVSSVISSPLCPSQQLIDSVPTTDPTTTMSSSGFIPPTVPDSVTNAVESSLMAQAQLAAAQVQVQAAINHQQQQVRFRKSIILLITFALLLMTTHTDSCSSCSPTSSCSYCECSTSSTNSSSNHSTFINTGSFLSCLFFILAISKIVFIYKSSRHRRDERYQYKRSVVSLANEGIRLLIRMCKRLPSFRSLNNHDQVILIKHACIPYVIIREAMSYDPSENMWCGISIESGLSTRMDSLTDSQEDMKKHSIRYSVFIYLIIQIYSNVGFIQYLIIFLSYHIDFNVLKVPR</sequence>
<dbReference type="Gene3D" id="3.30.50.10">
    <property type="entry name" value="Erythroid Transcription Factor GATA-1, subunit A"/>
    <property type="match status" value="1"/>
</dbReference>
<dbReference type="InterPro" id="IPR001723">
    <property type="entry name" value="Nuclear_hrmn_rcpt"/>
</dbReference>
<evidence type="ECO:0000256" key="5">
    <source>
        <dbReference type="ARBA" id="ARBA00023015"/>
    </source>
</evidence>
<dbReference type="GO" id="GO:0004879">
    <property type="term" value="F:nuclear receptor activity"/>
    <property type="evidence" value="ECO:0007669"/>
    <property type="project" value="TreeGrafter"/>
</dbReference>
<keyword evidence="14" id="KW-1185">Reference proteome</keyword>
<evidence type="ECO:0000256" key="8">
    <source>
        <dbReference type="ARBA" id="ARBA00023170"/>
    </source>
</evidence>
<reference evidence="15" key="1">
    <citation type="submission" date="2016-11" db="UniProtKB">
        <authorList>
            <consortium name="WormBaseParasite"/>
        </authorList>
    </citation>
    <scope>IDENTIFICATION</scope>
</reference>
<evidence type="ECO:0000256" key="3">
    <source>
        <dbReference type="ARBA" id="ARBA00022771"/>
    </source>
</evidence>
<dbReference type="PROSITE" id="PS51843">
    <property type="entry name" value="NR_LBD"/>
    <property type="match status" value="1"/>
</dbReference>
<feature type="transmembrane region" description="Helical" evidence="11">
    <location>
        <begin position="543"/>
        <end position="566"/>
    </location>
</feature>
<proteinExistence type="inferred from homology"/>
<evidence type="ECO:0000256" key="11">
    <source>
        <dbReference type="SAM" id="Phobius"/>
    </source>
</evidence>
<dbReference type="GO" id="GO:0045944">
    <property type="term" value="P:positive regulation of transcription by RNA polymerase II"/>
    <property type="evidence" value="ECO:0007669"/>
    <property type="project" value="TreeGrafter"/>
</dbReference>
<keyword evidence="2" id="KW-0479">Metal-binding</keyword>
<feature type="compositionally biased region" description="Basic and acidic residues" evidence="10">
    <location>
        <begin position="378"/>
        <end position="392"/>
    </location>
</feature>
<dbReference type="GO" id="GO:0000978">
    <property type="term" value="F:RNA polymerase II cis-regulatory region sequence-specific DNA binding"/>
    <property type="evidence" value="ECO:0007669"/>
    <property type="project" value="TreeGrafter"/>
</dbReference>
<evidence type="ECO:0000256" key="7">
    <source>
        <dbReference type="ARBA" id="ARBA00023163"/>
    </source>
</evidence>
<dbReference type="GO" id="GO:0008270">
    <property type="term" value="F:zinc ion binding"/>
    <property type="evidence" value="ECO:0007669"/>
    <property type="project" value="UniProtKB-KW"/>
</dbReference>
<evidence type="ECO:0000256" key="10">
    <source>
        <dbReference type="SAM" id="MobiDB-lite"/>
    </source>
</evidence>
<dbReference type="InterPro" id="IPR035500">
    <property type="entry name" value="NHR-like_dom_sf"/>
</dbReference>
<evidence type="ECO:0000256" key="6">
    <source>
        <dbReference type="ARBA" id="ARBA00023125"/>
    </source>
</evidence>
<evidence type="ECO:0000256" key="9">
    <source>
        <dbReference type="ARBA" id="ARBA00023242"/>
    </source>
</evidence>
<dbReference type="WBParaSite" id="Hba_08076">
    <property type="protein sequence ID" value="Hba_08076"/>
    <property type="gene ID" value="Hba_08076"/>
</dbReference>
<evidence type="ECO:0000313" key="14">
    <source>
        <dbReference type="Proteomes" id="UP000095283"/>
    </source>
</evidence>
<evidence type="ECO:0000256" key="2">
    <source>
        <dbReference type="ARBA" id="ARBA00022723"/>
    </source>
</evidence>
<dbReference type="Gene3D" id="1.10.510.10">
    <property type="entry name" value="Transferase(Phosphotransferase) domain 1"/>
    <property type="match status" value="1"/>
</dbReference>
<dbReference type="PANTHER" id="PTHR24082">
    <property type="entry name" value="NUCLEAR HORMONE RECEPTOR"/>
    <property type="match status" value="1"/>
</dbReference>
<feature type="domain" description="Nuclear receptor" evidence="12">
    <location>
        <begin position="254"/>
        <end position="344"/>
    </location>
</feature>
<keyword evidence="4" id="KW-0862">Zinc</keyword>
<name>A0A1I7WSD8_HETBA</name>
<dbReference type="Pfam" id="PF00105">
    <property type="entry name" value="zf-C4"/>
    <property type="match status" value="1"/>
</dbReference>
<feature type="domain" description="NR LBD" evidence="13">
    <location>
        <begin position="554"/>
        <end position="706"/>
    </location>
</feature>
<keyword evidence="9" id="KW-0539">Nucleus</keyword>
<keyword evidence="6" id="KW-0238">DNA-binding</keyword>
<dbReference type="PROSITE" id="PS00031">
    <property type="entry name" value="NUCLEAR_REC_DBD_1"/>
    <property type="match status" value="1"/>
</dbReference>
<dbReference type="SUPFAM" id="SSF56112">
    <property type="entry name" value="Protein kinase-like (PK-like)"/>
    <property type="match status" value="1"/>
</dbReference>
<keyword evidence="5" id="KW-0805">Transcription regulation</keyword>
<dbReference type="SUPFAM" id="SSF48508">
    <property type="entry name" value="Nuclear receptor ligand-binding domain"/>
    <property type="match status" value="1"/>
</dbReference>
<protein>
    <submittedName>
        <fullName evidence="15">Nuclear receptor domain-containing protein</fullName>
    </submittedName>
</protein>
<dbReference type="PROSITE" id="PS51030">
    <property type="entry name" value="NUCLEAR_REC_DBD_2"/>
    <property type="match status" value="1"/>
</dbReference>
<dbReference type="AlphaFoldDB" id="A0A1I7WSD8"/>
<feature type="transmembrane region" description="Helical" evidence="11">
    <location>
        <begin position="671"/>
        <end position="697"/>
    </location>
</feature>
<evidence type="ECO:0000256" key="1">
    <source>
        <dbReference type="ARBA" id="ARBA00005993"/>
    </source>
</evidence>
<dbReference type="GO" id="GO:0030154">
    <property type="term" value="P:cell differentiation"/>
    <property type="evidence" value="ECO:0007669"/>
    <property type="project" value="TreeGrafter"/>
</dbReference>
<organism evidence="14 15">
    <name type="scientific">Heterorhabditis bacteriophora</name>
    <name type="common">Entomopathogenic nematode worm</name>
    <dbReference type="NCBI Taxonomy" id="37862"/>
    <lineage>
        <taxon>Eukaryota</taxon>
        <taxon>Metazoa</taxon>
        <taxon>Ecdysozoa</taxon>
        <taxon>Nematoda</taxon>
        <taxon>Chromadorea</taxon>
        <taxon>Rhabditida</taxon>
        <taxon>Rhabditina</taxon>
        <taxon>Rhabditomorpha</taxon>
        <taxon>Strongyloidea</taxon>
        <taxon>Heterorhabditidae</taxon>
        <taxon>Heterorhabditis</taxon>
    </lineage>
</organism>
<dbReference type="InterPro" id="IPR050234">
    <property type="entry name" value="Nuclear_hormone_rcpt_NR1"/>
</dbReference>
<keyword evidence="11" id="KW-1133">Transmembrane helix</keyword>
<keyword evidence="11" id="KW-0472">Membrane</keyword>
<dbReference type="PANTHER" id="PTHR24082:SF508">
    <property type="entry name" value="NUCLEAR HORMONE RECEPTOR FAMILY MEMBER NHR-48"/>
    <property type="match status" value="1"/>
</dbReference>
<dbReference type="SUPFAM" id="SSF57716">
    <property type="entry name" value="Glucocorticoid receptor-like (DNA-binding domain)"/>
    <property type="match status" value="1"/>
</dbReference>
<dbReference type="PRINTS" id="PR00047">
    <property type="entry name" value="STROIDFINGER"/>
</dbReference>
<feature type="region of interest" description="Disordered" evidence="10">
    <location>
        <begin position="363"/>
        <end position="392"/>
    </location>
</feature>
<dbReference type="InterPro" id="IPR013088">
    <property type="entry name" value="Znf_NHR/GATA"/>
</dbReference>
<keyword evidence="7" id="KW-0804">Transcription</keyword>
<comment type="similarity">
    <text evidence="1">Belongs to the nuclear hormone receptor family.</text>
</comment>
<keyword evidence="3" id="KW-0863">Zinc-finger</keyword>
<keyword evidence="8" id="KW-0675">Receptor</keyword>
<dbReference type="InterPro" id="IPR001628">
    <property type="entry name" value="Znf_hrmn_rcpt"/>
</dbReference>
<dbReference type="InterPro" id="IPR011009">
    <property type="entry name" value="Kinase-like_dom_sf"/>
</dbReference>
<feature type="transmembrane region" description="Helical" evidence="11">
    <location>
        <begin position="52"/>
        <end position="71"/>
    </location>
</feature>